<name>A0A7D9DK43_PARCT</name>
<dbReference type="OrthoDB" id="26719at2759"/>
<comment type="caution">
    <text evidence="1">The sequence shown here is derived from an EMBL/GenBank/DDBJ whole genome shotgun (WGS) entry which is preliminary data.</text>
</comment>
<proteinExistence type="predicted"/>
<evidence type="ECO:0000313" key="2">
    <source>
        <dbReference type="Proteomes" id="UP001152795"/>
    </source>
</evidence>
<dbReference type="EMBL" id="CACRXK020000830">
    <property type="protein sequence ID" value="CAB3985111.1"/>
    <property type="molecule type" value="Genomic_DNA"/>
</dbReference>
<gene>
    <name evidence="1" type="ORF">PACLA_8A084960</name>
</gene>
<dbReference type="PANTHER" id="PTHR24543">
    <property type="entry name" value="MULTICOPPER OXIDASE-RELATED"/>
    <property type="match status" value="1"/>
</dbReference>
<evidence type="ECO:0000313" key="1">
    <source>
        <dbReference type="EMBL" id="CAB3985111.1"/>
    </source>
</evidence>
<dbReference type="Proteomes" id="UP001152795">
    <property type="component" value="Unassembled WGS sequence"/>
</dbReference>
<dbReference type="InterPro" id="IPR000421">
    <property type="entry name" value="FA58C"/>
</dbReference>
<dbReference type="PROSITE" id="PS01285">
    <property type="entry name" value="FA58C_1"/>
    <property type="match status" value="1"/>
</dbReference>
<organism evidence="1 2">
    <name type="scientific">Paramuricea clavata</name>
    <name type="common">Red gorgonian</name>
    <name type="synonym">Violescent sea-whip</name>
    <dbReference type="NCBI Taxonomy" id="317549"/>
    <lineage>
        <taxon>Eukaryota</taxon>
        <taxon>Metazoa</taxon>
        <taxon>Cnidaria</taxon>
        <taxon>Anthozoa</taxon>
        <taxon>Octocorallia</taxon>
        <taxon>Malacalcyonacea</taxon>
        <taxon>Plexauridae</taxon>
        <taxon>Paramuricea</taxon>
    </lineage>
</organism>
<dbReference type="PANTHER" id="PTHR24543:SF325">
    <property type="entry name" value="F5_8 TYPE C DOMAIN-CONTAINING PROTEIN"/>
    <property type="match status" value="1"/>
</dbReference>
<keyword evidence="2" id="KW-1185">Reference proteome</keyword>
<sequence length="120" mass="13223">MESHVVLDFQLSASSSKYSLSAADKGRLNLNYTFNTTTSEIETYGGWIAADDDNVPWLQVDFITNVTISGIATQGEDEGEAWVTSYEISYGYSKNSLQDYQVDGQVKTFLGPKNVMGICN</sequence>
<accession>A0A7D9DK43</accession>
<dbReference type="SUPFAM" id="SSF49785">
    <property type="entry name" value="Galactose-binding domain-like"/>
    <property type="match status" value="1"/>
</dbReference>
<dbReference type="InterPro" id="IPR008979">
    <property type="entry name" value="Galactose-bd-like_sf"/>
</dbReference>
<protein>
    <submittedName>
        <fullName evidence="1">Uncharacterized protein</fullName>
    </submittedName>
</protein>
<dbReference type="AlphaFoldDB" id="A0A7D9DK43"/>
<dbReference type="Gene3D" id="2.60.120.260">
    <property type="entry name" value="Galactose-binding domain-like"/>
    <property type="match status" value="1"/>
</dbReference>
<reference evidence="1" key="1">
    <citation type="submission" date="2020-04" db="EMBL/GenBank/DDBJ databases">
        <authorList>
            <person name="Alioto T."/>
            <person name="Alioto T."/>
            <person name="Gomez Garrido J."/>
        </authorList>
    </citation>
    <scope>NUCLEOTIDE SEQUENCE</scope>
    <source>
        <strain evidence="1">A484AB</strain>
    </source>
</reference>
<dbReference type="PROSITE" id="PS50022">
    <property type="entry name" value="FA58C_3"/>
    <property type="match status" value="1"/>
</dbReference>
<dbReference type="Pfam" id="PF00754">
    <property type="entry name" value="F5_F8_type_C"/>
    <property type="match status" value="1"/>
</dbReference>